<keyword evidence="1" id="KW-0732">Signal</keyword>
<comment type="caution">
    <text evidence="2">The sequence shown here is derived from an EMBL/GenBank/DDBJ whole genome shotgun (WGS) entry which is preliminary data.</text>
</comment>
<name>A0ABU3AEH9_9FLAO</name>
<evidence type="ECO:0000313" key="3">
    <source>
        <dbReference type="Proteomes" id="UP001255246"/>
    </source>
</evidence>
<dbReference type="RefSeq" id="WP_311352149.1">
    <property type="nucleotide sequence ID" value="NZ_JAVRHR010000003.1"/>
</dbReference>
<evidence type="ECO:0000256" key="1">
    <source>
        <dbReference type="SAM" id="SignalP"/>
    </source>
</evidence>
<feature type="signal peptide" evidence="1">
    <location>
        <begin position="1"/>
        <end position="20"/>
    </location>
</feature>
<keyword evidence="3" id="KW-1185">Reference proteome</keyword>
<organism evidence="2 3">
    <name type="scientific">Croceitalea rosinachiae</name>
    <dbReference type="NCBI Taxonomy" id="3075596"/>
    <lineage>
        <taxon>Bacteria</taxon>
        <taxon>Pseudomonadati</taxon>
        <taxon>Bacteroidota</taxon>
        <taxon>Flavobacteriia</taxon>
        <taxon>Flavobacteriales</taxon>
        <taxon>Flavobacteriaceae</taxon>
        <taxon>Croceitalea</taxon>
    </lineage>
</organism>
<dbReference type="EMBL" id="JAVRHR010000003">
    <property type="protein sequence ID" value="MDT0607922.1"/>
    <property type="molecule type" value="Genomic_DNA"/>
</dbReference>
<evidence type="ECO:0000313" key="2">
    <source>
        <dbReference type="EMBL" id="MDT0607922.1"/>
    </source>
</evidence>
<sequence>MNKILTVLVFFISMQFTLNAQLNDYKYIVVPVKFNTFKNPNQFKTSTLIKYKMAQEGFNVIYDDALPLELQENRCLGLFTDLLNESSFFKTKASLVLKDCKGEVIFKTSQGQTKTKELDKAYKEVITEACVSFKGLEHNYQVSPPASKKETITVSFKDDVKQIEDKSIVDTTIVKKAVSEVINKTLTDGEVDKNNITEAAKKDLKDWLYAKATKNGFELLDQGGDLKYSLEETSIENVFLVNQDNINGVVLKKDEKWYLEHNGNTGKVVKELFIKF</sequence>
<proteinExistence type="predicted"/>
<protein>
    <submittedName>
        <fullName evidence="2">Uncharacterized protein</fullName>
    </submittedName>
</protein>
<gene>
    <name evidence="2" type="ORF">RM706_12820</name>
</gene>
<accession>A0ABU3AEH9</accession>
<reference evidence="2 3" key="1">
    <citation type="submission" date="2023-09" db="EMBL/GenBank/DDBJ databases">
        <authorList>
            <person name="Rey-Velasco X."/>
        </authorList>
    </citation>
    <scope>NUCLEOTIDE SEQUENCE [LARGE SCALE GENOMIC DNA]</scope>
    <source>
        <strain evidence="2 3">F388</strain>
    </source>
</reference>
<dbReference type="Proteomes" id="UP001255246">
    <property type="component" value="Unassembled WGS sequence"/>
</dbReference>
<feature type="chain" id="PRO_5045450489" evidence="1">
    <location>
        <begin position="21"/>
        <end position="276"/>
    </location>
</feature>